<dbReference type="Proteomes" id="UP001175271">
    <property type="component" value="Unassembled WGS sequence"/>
</dbReference>
<proteinExistence type="predicted"/>
<evidence type="ECO:0000313" key="2">
    <source>
        <dbReference type="Proteomes" id="UP001175271"/>
    </source>
</evidence>
<reference evidence="1" key="1">
    <citation type="submission" date="2023-06" db="EMBL/GenBank/DDBJ databases">
        <title>Genomic analysis of the entomopathogenic nematode Steinernema hermaphroditum.</title>
        <authorList>
            <person name="Schwarz E.M."/>
            <person name="Heppert J.K."/>
            <person name="Baniya A."/>
            <person name="Schwartz H.T."/>
            <person name="Tan C.-H."/>
            <person name="Antoshechkin I."/>
            <person name="Sternberg P.W."/>
            <person name="Goodrich-Blair H."/>
            <person name="Dillman A.R."/>
        </authorList>
    </citation>
    <scope>NUCLEOTIDE SEQUENCE</scope>
    <source>
        <strain evidence="1">PS9179</strain>
        <tissue evidence="1">Whole animal</tissue>
    </source>
</reference>
<dbReference type="EMBL" id="JAUCMV010000002">
    <property type="protein sequence ID" value="KAK0419391.1"/>
    <property type="molecule type" value="Genomic_DNA"/>
</dbReference>
<evidence type="ECO:0000313" key="1">
    <source>
        <dbReference type="EMBL" id="KAK0419391.1"/>
    </source>
</evidence>
<keyword evidence="2" id="KW-1185">Reference proteome</keyword>
<gene>
    <name evidence="1" type="ORF">QR680_014120</name>
</gene>
<sequence>MEGIVPLFLMSDDSNAFVNAYKEAFGGASSGTQHILCSWHVKRSWNRRLDVDVKDPEKREIMKQYLNKIPREKNQTKLDELISDMLTFLWNNDLQNYATYLATNYLSDERVKKWAAPYREGTVVNCNMGLERFHLLLKDDYLRFRQNKRLDELADLLIKYSTDSARKDKHMLRGSTTGRYRLQVSHANQKSAEKKLHEGGRVEKQTNGSFTVFSSATSIGRNVTFFELCTCAEQNRCRLCRACHHNMSCDCSNVKAGVPCIHIHMTAIQHPYLLNSTGAQEDAQQPTAVPARTRSQEVEETADSECLTQKHGVNFEENLLKQLADAKEVLLTDFPRNCAAEEKSRRDHPE</sequence>
<accession>A0AA39I7R9</accession>
<organism evidence="1 2">
    <name type="scientific">Steinernema hermaphroditum</name>
    <dbReference type="NCBI Taxonomy" id="289476"/>
    <lineage>
        <taxon>Eukaryota</taxon>
        <taxon>Metazoa</taxon>
        <taxon>Ecdysozoa</taxon>
        <taxon>Nematoda</taxon>
        <taxon>Chromadorea</taxon>
        <taxon>Rhabditida</taxon>
        <taxon>Tylenchina</taxon>
        <taxon>Panagrolaimomorpha</taxon>
        <taxon>Strongyloidoidea</taxon>
        <taxon>Steinernematidae</taxon>
        <taxon>Steinernema</taxon>
    </lineage>
</organism>
<protein>
    <recommendedName>
        <fullName evidence="3">MULE transposase domain-containing protein</fullName>
    </recommendedName>
</protein>
<dbReference type="AlphaFoldDB" id="A0AA39I7R9"/>
<name>A0AA39I7R9_9BILA</name>
<evidence type="ECO:0008006" key="3">
    <source>
        <dbReference type="Google" id="ProtNLM"/>
    </source>
</evidence>
<comment type="caution">
    <text evidence="1">The sequence shown here is derived from an EMBL/GenBank/DDBJ whole genome shotgun (WGS) entry which is preliminary data.</text>
</comment>